<proteinExistence type="predicted"/>
<evidence type="ECO:0000313" key="3">
    <source>
        <dbReference type="Proteomes" id="UP000255177"/>
    </source>
</evidence>
<name>A0A380T5J0_9PSED</name>
<protein>
    <recommendedName>
        <fullName evidence="4">Transmembrane protein</fullName>
    </recommendedName>
</protein>
<keyword evidence="1" id="KW-0812">Transmembrane</keyword>
<gene>
    <name evidence="2" type="ORF">CCOS864_04330</name>
</gene>
<accession>A0A380T5J0</accession>
<feature type="transmembrane region" description="Helical" evidence="1">
    <location>
        <begin position="165"/>
        <end position="185"/>
    </location>
</feature>
<keyword evidence="1" id="KW-1133">Transmembrane helix</keyword>
<evidence type="ECO:0008006" key="4">
    <source>
        <dbReference type="Google" id="ProtNLM"/>
    </source>
</evidence>
<sequence length="195" mass="22178">MLGILFCSKSEWCMSDSWLSLFRGKTVYEQIRVLLGMAGVFLLMGLTFLLFVQSFDEPGDDAPTLFKGQIVSAPTEMRQDSSTVYFQVRLTEANPRPSSKQIVYVSKELYQAAGLAPGVMVDVFASGGVDELKIREVLNSDGRVVFDERFDRRITSVKNHDLIRYFSYFMMMTLICCSFAGVLWFRQTLLLRASR</sequence>
<keyword evidence="1" id="KW-0472">Membrane</keyword>
<evidence type="ECO:0000256" key="1">
    <source>
        <dbReference type="SAM" id="Phobius"/>
    </source>
</evidence>
<dbReference type="Proteomes" id="UP000255177">
    <property type="component" value="Unassembled WGS sequence"/>
</dbReference>
<evidence type="ECO:0000313" key="2">
    <source>
        <dbReference type="EMBL" id="SUQ64860.1"/>
    </source>
</evidence>
<dbReference type="AlphaFoldDB" id="A0A380T5J0"/>
<dbReference type="EMBL" id="UIDD01000010">
    <property type="protein sequence ID" value="SUQ64860.1"/>
    <property type="molecule type" value="Genomic_DNA"/>
</dbReference>
<feature type="transmembrane region" description="Helical" evidence="1">
    <location>
        <begin position="33"/>
        <end position="55"/>
    </location>
</feature>
<organism evidence="2 3">
    <name type="scientific">Pseudomonas wadenswilerensis</name>
    <dbReference type="NCBI Taxonomy" id="1785161"/>
    <lineage>
        <taxon>Bacteria</taxon>
        <taxon>Pseudomonadati</taxon>
        <taxon>Pseudomonadota</taxon>
        <taxon>Gammaproteobacteria</taxon>
        <taxon>Pseudomonadales</taxon>
        <taxon>Pseudomonadaceae</taxon>
        <taxon>Pseudomonas</taxon>
    </lineage>
</organism>
<reference evidence="3" key="1">
    <citation type="submission" date="2018-07" db="EMBL/GenBank/DDBJ databases">
        <authorList>
            <person name="Blom J."/>
        </authorList>
    </citation>
    <scope>NUCLEOTIDE SEQUENCE [LARGE SCALE GENOMIC DNA]</scope>
    <source>
        <strain evidence="3">CCOS 864</strain>
    </source>
</reference>
<keyword evidence="3" id="KW-1185">Reference proteome</keyword>